<protein>
    <submittedName>
        <fullName evidence="4">Uncharacterized protein</fullName>
    </submittedName>
</protein>
<evidence type="ECO:0000313" key="4">
    <source>
        <dbReference type="EMBL" id="KAK4805407.1"/>
    </source>
</evidence>
<evidence type="ECO:0000313" key="5">
    <source>
        <dbReference type="Proteomes" id="UP001333110"/>
    </source>
</evidence>
<reference evidence="4 5" key="1">
    <citation type="journal article" date="2023" name="J. Hered.">
        <title>Chromosome-level genome of the wood stork (Mycteria americana) provides insight into avian chromosome evolution.</title>
        <authorList>
            <person name="Flamio R. Jr."/>
            <person name="Ramstad K.M."/>
        </authorList>
    </citation>
    <scope>NUCLEOTIDE SEQUENCE [LARGE SCALE GENOMIC DNA]</scope>
    <source>
        <strain evidence="4">JAX WOST 10</strain>
    </source>
</reference>
<keyword evidence="3" id="KW-0472">Membrane</keyword>
<dbReference type="SUPFAM" id="SSF50923">
    <property type="entry name" value="Hemopexin-like domain"/>
    <property type="match status" value="1"/>
</dbReference>
<dbReference type="InterPro" id="IPR018487">
    <property type="entry name" value="Hemopexin-like_repeat"/>
</dbReference>
<dbReference type="Pfam" id="PF00045">
    <property type="entry name" value="Hemopexin"/>
    <property type="match status" value="1"/>
</dbReference>
<dbReference type="AlphaFoldDB" id="A0AAN7MH05"/>
<dbReference type="EMBL" id="JAUNZN010000098">
    <property type="protein sequence ID" value="KAK4805407.1"/>
    <property type="molecule type" value="Genomic_DNA"/>
</dbReference>
<proteinExistence type="predicted"/>
<evidence type="ECO:0000256" key="1">
    <source>
        <dbReference type="PROSITE-ProRule" id="PRU01011"/>
    </source>
</evidence>
<evidence type="ECO:0000256" key="2">
    <source>
        <dbReference type="SAM" id="MobiDB-lite"/>
    </source>
</evidence>
<feature type="transmembrane region" description="Helical" evidence="3">
    <location>
        <begin position="96"/>
        <end position="116"/>
    </location>
</feature>
<comment type="caution">
    <text evidence="4">The sequence shown here is derived from an EMBL/GenBank/DDBJ whole genome shotgun (WGS) entry which is preliminary data.</text>
</comment>
<keyword evidence="5" id="KW-1185">Reference proteome</keyword>
<dbReference type="Proteomes" id="UP001333110">
    <property type="component" value="Unassembled WGS sequence"/>
</dbReference>
<feature type="repeat" description="Hemopexin" evidence="1">
    <location>
        <begin position="10"/>
        <end position="58"/>
    </location>
</feature>
<gene>
    <name evidence="4" type="ORF">QYF61_010081</name>
</gene>
<feature type="region of interest" description="Disordered" evidence="2">
    <location>
        <begin position="57"/>
        <end position="82"/>
    </location>
</feature>
<dbReference type="SMART" id="SM00120">
    <property type="entry name" value="HX"/>
    <property type="match status" value="1"/>
</dbReference>
<feature type="region of interest" description="Disordered" evidence="2">
    <location>
        <begin position="1"/>
        <end position="20"/>
    </location>
</feature>
<keyword evidence="3" id="KW-1133">Transmembrane helix</keyword>
<name>A0AAN7MH05_MYCAM</name>
<dbReference type="PROSITE" id="PS51642">
    <property type="entry name" value="HEMOPEXIN_2"/>
    <property type="match status" value="1"/>
</dbReference>
<dbReference type="InterPro" id="IPR036375">
    <property type="entry name" value="Hemopexin-like_dom_sf"/>
</dbReference>
<sequence>MSPCPPSPQCPHVPPVSPRPPPAFTYFYKGNRYWKFDNQQLRVAPGYPKSVLRDWLGCGGDSDGAPPPPPSPPPQPGDGGDTEVIVIEVGAGAGAVAAPLALLGAAGGLAALALLCRRRGPPKRLLRCQRSLLPRV</sequence>
<organism evidence="4 5">
    <name type="scientific">Mycteria americana</name>
    <name type="common">Wood stork</name>
    <dbReference type="NCBI Taxonomy" id="33587"/>
    <lineage>
        <taxon>Eukaryota</taxon>
        <taxon>Metazoa</taxon>
        <taxon>Chordata</taxon>
        <taxon>Craniata</taxon>
        <taxon>Vertebrata</taxon>
        <taxon>Euteleostomi</taxon>
        <taxon>Archelosauria</taxon>
        <taxon>Archosauria</taxon>
        <taxon>Dinosauria</taxon>
        <taxon>Saurischia</taxon>
        <taxon>Theropoda</taxon>
        <taxon>Coelurosauria</taxon>
        <taxon>Aves</taxon>
        <taxon>Neognathae</taxon>
        <taxon>Neoaves</taxon>
        <taxon>Aequornithes</taxon>
        <taxon>Ciconiiformes</taxon>
        <taxon>Ciconiidae</taxon>
        <taxon>Mycteria</taxon>
    </lineage>
</organism>
<keyword evidence="3" id="KW-0812">Transmembrane</keyword>
<accession>A0AAN7MH05</accession>
<evidence type="ECO:0000256" key="3">
    <source>
        <dbReference type="SAM" id="Phobius"/>
    </source>
</evidence>
<dbReference type="Gene3D" id="2.110.10.10">
    <property type="entry name" value="Hemopexin-like domain"/>
    <property type="match status" value="1"/>
</dbReference>
<feature type="compositionally biased region" description="Pro residues" evidence="2">
    <location>
        <begin position="65"/>
        <end position="76"/>
    </location>
</feature>